<dbReference type="PANTHER" id="PTHR36450">
    <property type="entry name" value="THIOREDOXIN"/>
    <property type="match status" value="1"/>
</dbReference>
<dbReference type="InterPro" id="IPR012336">
    <property type="entry name" value="Thioredoxin-like_fold"/>
</dbReference>
<organism evidence="4 5">
    <name type="scientific">Holtiella tumoricola</name>
    <dbReference type="NCBI Taxonomy" id="3018743"/>
    <lineage>
        <taxon>Bacteria</taxon>
        <taxon>Bacillati</taxon>
        <taxon>Bacillota</taxon>
        <taxon>Clostridia</taxon>
        <taxon>Lachnospirales</taxon>
        <taxon>Cellulosilyticaceae</taxon>
        <taxon>Holtiella</taxon>
    </lineage>
</organism>
<evidence type="ECO:0000259" key="3">
    <source>
        <dbReference type="Pfam" id="PF13192"/>
    </source>
</evidence>
<dbReference type="EMBL" id="JAQIFT010000025">
    <property type="protein sequence ID" value="MDA3731061.1"/>
    <property type="molecule type" value="Genomic_DNA"/>
</dbReference>
<dbReference type="Gene3D" id="3.40.30.10">
    <property type="entry name" value="Glutaredoxin"/>
    <property type="match status" value="1"/>
</dbReference>
<dbReference type="NCBIfam" id="TIGR00412">
    <property type="entry name" value="redox_disulf_2"/>
    <property type="match status" value="1"/>
</dbReference>
<dbReference type="PANTHER" id="PTHR36450:SF1">
    <property type="entry name" value="THIOREDOXIN"/>
    <property type="match status" value="1"/>
</dbReference>
<dbReference type="InterPro" id="IPR005243">
    <property type="entry name" value="THIRX-like_proc"/>
</dbReference>
<evidence type="ECO:0000256" key="2">
    <source>
        <dbReference type="PIRSR" id="PIRSR037031-51"/>
    </source>
</evidence>
<dbReference type="SUPFAM" id="SSF52833">
    <property type="entry name" value="Thioredoxin-like"/>
    <property type="match status" value="1"/>
</dbReference>
<dbReference type="PIRSF" id="PIRSF037031">
    <property type="entry name" value="Redox_disulphide_2"/>
    <property type="match status" value="1"/>
</dbReference>
<feature type="domain" description="Thioredoxin-like fold" evidence="3">
    <location>
        <begin position="1"/>
        <end position="75"/>
    </location>
</feature>
<feature type="disulfide bond" description="Redox-active" evidence="2">
    <location>
        <begin position="10"/>
        <end position="13"/>
    </location>
</feature>
<evidence type="ECO:0000313" key="4">
    <source>
        <dbReference type="EMBL" id="MDA3731061.1"/>
    </source>
</evidence>
<gene>
    <name evidence="4" type="ORF">PBV87_06105</name>
</gene>
<keyword evidence="2" id="KW-1015">Disulfide bond</keyword>
<sequence length="78" mass="8763">MNIKVFGACCSKCTMMYGYAEEIIKEQGLDATLDKVTDIKEQMKYGIMSLPALMVDEKVISSGRMLSKKDMEKAICKK</sequence>
<dbReference type="Proteomes" id="UP001169242">
    <property type="component" value="Unassembled WGS sequence"/>
</dbReference>
<dbReference type="RefSeq" id="WP_271011517.1">
    <property type="nucleotide sequence ID" value="NZ_JAQIFT010000025.1"/>
</dbReference>
<feature type="active site" description="Nucleophile" evidence="1">
    <location>
        <position position="10"/>
    </location>
</feature>
<dbReference type="Pfam" id="PF13192">
    <property type="entry name" value="Thioredoxin_3"/>
    <property type="match status" value="1"/>
</dbReference>
<dbReference type="AlphaFoldDB" id="A0AA42DL52"/>
<evidence type="ECO:0000256" key="1">
    <source>
        <dbReference type="PIRSR" id="PIRSR037031-50"/>
    </source>
</evidence>
<reference evidence="4" key="1">
    <citation type="journal article" date="2023" name="Int. J. Syst. Evol. Microbiol.">
        <title>&lt;i&gt;Holtiella tumoricola&lt;/i&gt; gen. nov. sp. nov., isolated from a human clinical sample.</title>
        <authorList>
            <person name="Allen-Vercoe E."/>
            <person name="Daigneault M.C."/>
            <person name="Vancuren S.J."/>
            <person name="Cochrane K."/>
            <person name="O'Neal L.L."/>
            <person name="Sankaranarayanan K."/>
            <person name="Lawson P.A."/>
        </authorList>
    </citation>
    <scope>NUCLEOTIDE SEQUENCE</scope>
    <source>
        <strain evidence="4">CC70A</strain>
    </source>
</reference>
<name>A0AA42DL52_9FIRM</name>
<feature type="active site" description="Nucleophile" evidence="1">
    <location>
        <position position="13"/>
    </location>
</feature>
<comment type="caution">
    <text evidence="4">The sequence shown here is derived from an EMBL/GenBank/DDBJ whole genome shotgun (WGS) entry which is preliminary data.</text>
</comment>
<proteinExistence type="predicted"/>
<keyword evidence="2" id="KW-0676">Redox-active center</keyword>
<protein>
    <submittedName>
        <fullName evidence="4">Thioredoxin family protein</fullName>
    </submittedName>
</protein>
<keyword evidence="5" id="KW-1185">Reference proteome</keyword>
<dbReference type="InterPro" id="IPR036249">
    <property type="entry name" value="Thioredoxin-like_sf"/>
</dbReference>
<accession>A0AA42DL52</accession>
<evidence type="ECO:0000313" key="5">
    <source>
        <dbReference type="Proteomes" id="UP001169242"/>
    </source>
</evidence>